<accession>A0A4Q8AKG3</accession>
<sequence length="162" mass="17347">MPVNNDSSAPAFSERLWPNPWMFISTALVIPASILVLAPISMPAGIVTAIVLYAGCVALLLLASPRITVADGMLTAGRAGIRLDQLGEASACEGAEAFAERGPRLDARAWMLIRGWVKSVVRVPLLDEADPTPYWLISSRRPTELAAAINRSRRPETDSPAA</sequence>
<evidence type="ECO:0000313" key="3">
    <source>
        <dbReference type="Proteomes" id="UP000291483"/>
    </source>
</evidence>
<dbReference type="AlphaFoldDB" id="A0A4Q8AKG3"/>
<protein>
    <submittedName>
        <fullName evidence="2">DUF3093 family protein</fullName>
    </submittedName>
</protein>
<dbReference type="InterPro" id="IPR021443">
    <property type="entry name" value="DUF3093"/>
</dbReference>
<evidence type="ECO:0000256" key="1">
    <source>
        <dbReference type="SAM" id="Phobius"/>
    </source>
</evidence>
<feature type="transmembrane region" description="Helical" evidence="1">
    <location>
        <begin position="21"/>
        <end position="40"/>
    </location>
</feature>
<dbReference type="Proteomes" id="UP000291483">
    <property type="component" value="Unassembled WGS sequence"/>
</dbReference>
<dbReference type="OrthoDB" id="3217020at2"/>
<keyword evidence="1" id="KW-0812">Transmembrane</keyword>
<keyword evidence="1" id="KW-0472">Membrane</keyword>
<feature type="transmembrane region" description="Helical" evidence="1">
    <location>
        <begin position="46"/>
        <end position="63"/>
    </location>
</feature>
<organism evidence="2 3">
    <name type="scientific">Microterricola gilva</name>
    <dbReference type="NCBI Taxonomy" id="393267"/>
    <lineage>
        <taxon>Bacteria</taxon>
        <taxon>Bacillati</taxon>
        <taxon>Actinomycetota</taxon>
        <taxon>Actinomycetes</taxon>
        <taxon>Micrococcales</taxon>
        <taxon>Microbacteriaceae</taxon>
        <taxon>Microterricola</taxon>
    </lineage>
</organism>
<keyword evidence="3" id="KW-1185">Reference proteome</keyword>
<dbReference type="Pfam" id="PF11292">
    <property type="entry name" value="DUF3093"/>
    <property type="match status" value="1"/>
</dbReference>
<comment type="caution">
    <text evidence="2">The sequence shown here is derived from an EMBL/GenBank/DDBJ whole genome shotgun (WGS) entry which is preliminary data.</text>
</comment>
<gene>
    <name evidence="2" type="ORF">EV379_1278</name>
</gene>
<keyword evidence="1" id="KW-1133">Transmembrane helix</keyword>
<name>A0A4Q8AKG3_9MICO</name>
<dbReference type="RefSeq" id="WP_130505384.1">
    <property type="nucleotide sequence ID" value="NZ_SHLC01000001.1"/>
</dbReference>
<proteinExistence type="predicted"/>
<dbReference type="EMBL" id="SHLC01000001">
    <property type="protein sequence ID" value="RZU64964.1"/>
    <property type="molecule type" value="Genomic_DNA"/>
</dbReference>
<reference evidence="2 3" key="1">
    <citation type="submission" date="2019-02" db="EMBL/GenBank/DDBJ databases">
        <title>Sequencing the genomes of 1000 actinobacteria strains.</title>
        <authorList>
            <person name="Klenk H.-P."/>
        </authorList>
    </citation>
    <scope>NUCLEOTIDE SEQUENCE [LARGE SCALE GENOMIC DNA]</scope>
    <source>
        <strain evidence="2 3">DSM 18319</strain>
    </source>
</reference>
<evidence type="ECO:0000313" key="2">
    <source>
        <dbReference type="EMBL" id="RZU64964.1"/>
    </source>
</evidence>